<dbReference type="Proteomes" id="UP001362999">
    <property type="component" value="Unassembled WGS sequence"/>
</dbReference>
<gene>
    <name evidence="2" type="ORF">R3P38DRAFT_3200518</name>
</gene>
<feature type="signal peptide" evidence="1">
    <location>
        <begin position="1"/>
        <end position="19"/>
    </location>
</feature>
<organism evidence="2 3">
    <name type="scientific">Favolaschia claudopus</name>
    <dbReference type="NCBI Taxonomy" id="2862362"/>
    <lineage>
        <taxon>Eukaryota</taxon>
        <taxon>Fungi</taxon>
        <taxon>Dikarya</taxon>
        <taxon>Basidiomycota</taxon>
        <taxon>Agaricomycotina</taxon>
        <taxon>Agaricomycetes</taxon>
        <taxon>Agaricomycetidae</taxon>
        <taxon>Agaricales</taxon>
        <taxon>Marasmiineae</taxon>
        <taxon>Mycenaceae</taxon>
        <taxon>Favolaschia</taxon>
    </lineage>
</organism>
<evidence type="ECO:0000256" key="1">
    <source>
        <dbReference type="SAM" id="SignalP"/>
    </source>
</evidence>
<feature type="chain" id="PRO_5043474543" evidence="1">
    <location>
        <begin position="20"/>
        <end position="71"/>
    </location>
</feature>
<keyword evidence="3" id="KW-1185">Reference proteome</keyword>
<reference evidence="2 3" key="1">
    <citation type="journal article" date="2024" name="J Genomics">
        <title>Draft genome sequencing and assembly of Favolaschia claudopus CIRM-BRFM 2984 isolated from oak limbs.</title>
        <authorList>
            <person name="Navarro D."/>
            <person name="Drula E."/>
            <person name="Chaduli D."/>
            <person name="Cazenave R."/>
            <person name="Ahrendt S."/>
            <person name="Wang J."/>
            <person name="Lipzen A."/>
            <person name="Daum C."/>
            <person name="Barry K."/>
            <person name="Grigoriev I.V."/>
            <person name="Favel A."/>
            <person name="Rosso M.N."/>
            <person name="Martin F."/>
        </authorList>
    </citation>
    <scope>NUCLEOTIDE SEQUENCE [LARGE SCALE GENOMIC DNA]</scope>
    <source>
        <strain evidence="2 3">CIRM-BRFM 2984</strain>
    </source>
</reference>
<comment type="caution">
    <text evidence="2">The sequence shown here is derived from an EMBL/GenBank/DDBJ whole genome shotgun (WGS) entry which is preliminary data.</text>
</comment>
<accession>A0AAW0AY22</accession>
<dbReference type="AlphaFoldDB" id="A0AAW0AY22"/>
<protein>
    <submittedName>
        <fullName evidence="2">Uncharacterized protein</fullName>
    </submittedName>
</protein>
<proteinExistence type="predicted"/>
<sequence>MRFISSVYVLAALLWAAHAHPLAEIEETRDLSDGAPSARSMDKFTEVDLSAARAEIDAHEAEADNQTLKVN</sequence>
<dbReference type="EMBL" id="JAWWNJ010000046">
    <property type="protein sequence ID" value="KAK7018162.1"/>
    <property type="molecule type" value="Genomic_DNA"/>
</dbReference>
<name>A0AAW0AY22_9AGAR</name>
<evidence type="ECO:0000313" key="3">
    <source>
        <dbReference type="Proteomes" id="UP001362999"/>
    </source>
</evidence>
<evidence type="ECO:0000313" key="2">
    <source>
        <dbReference type="EMBL" id="KAK7018162.1"/>
    </source>
</evidence>
<keyword evidence="1" id="KW-0732">Signal</keyword>